<proteinExistence type="inferred from homology"/>
<dbReference type="Gene3D" id="3.30.300.30">
    <property type="match status" value="1"/>
</dbReference>
<evidence type="ECO:0000256" key="1">
    <source>
        <dbReference type="ARBA" id="ARBA00006432"/>
    </source>
</evidence>
<reference evidence="3" key="1">
    <citation type="submission" date="2009-10" db="EMBL/GenBank/DDBJ databases">
        <title>Diversity of trophic interactions inside an arsenic-rich microbial ecosystem.</title>
        <authorList>
            <person name="Bertin P.N."/>
            <person name="Heinrich-Salmeron A."/>
            <person name="Pelletier E."/>
            <person name="Goulhen-Chollet F."/>
            <person name="Arsene-Ploetze F."/>
            <person name="Gallien S."/>
            <person name="Calteau A."/>
            <person name="Vallenet D."/>
            <person name="Casiot C."/>
            <person name="Chane-Woon-Ming B."/>
            <person name="Giloteaux L."/>
            <person name="Barakat M."/>
            <person name="Bonnefoy V."/>
            <person name="Bruneel O."/>
            <person name="Chandler M."/>
            <person name="Cleiss J."/>
            <person name="Duran R."/>
            <person name="Elbaz-Poulichet F."/>
            <person name="Fonknechten N."/>
            <person name="Lauga B."/>
            <person name="Mornico D."/>
            <person name="Ortet P."/>
            <person name="Schaeffer C."/>
            <person name="Siguier P."/>
            <person name="Alexander Thil Smith A."/>
            <person name="Van Dorsselaer A."/>
            <person name="Weissenbach J."/>
            <person name="Medigue C."/>
            <person name="Le Paslier D."/>
        </authorList>
    </citation>
    <scope>NUCLEOTIDE SEQUENCE</scope>
</reference>
<dbReference type="Gene3D" id="3.40.50.12780">
    <property type="entry name" value="N-terminal domain of ligase-like"/>
    <property type="match status" value="1"/>
</dbReference>
<dbReference type="PANTHER" id="PTHR43201:SF8">
    <property type="entry name" value="ACYL-COA SYNTHETASE FAMILY MEMBER 3"/>
    <property type="match status" value="1"/>
</dbReference>
<dbReference type="AlphaFoldDB" id="E6PKU9"/>
<evidence type="ECO:0000313" key="3">
    <source>
        <dbReference type="EMBL" id="CBH95550.1"/>
    </source>
</evidence>
<accession>E6PKU9</accession>
<comment type="caution">
    <text evidence="3">The sequence shown here is derived from an EMBL/GenBank/DDBJ whole genome shotgun (WGS) entry which is preliminary data.</text>
</comment>
<sequence>MMQLPLVSTPDLDAVFAWREGKPILARDFLHDVRQVAAAMPRSQHVLNTCRDRYCFGVGFAAALVSGRVSLLPSTRTPDTAAQLRAFAPDVFCLSDAPCDFDLPYMPYPEPCSAPTPGEALAMPTIAADRVVAHVFTSGSTGTPIPHRKTWGALASSIPASAARLGLRTGARHTLVGTVPPQHMYGFESTLLLALQGGVALGAAHPFYPADIAAALARVPAPRLLVTTPVHLRALLAADVSLPPVAAVLSATAPLALELAHEVETRLGAPLLEIYGSTETGQIATRRTAQSDIWELFPGVTLHTDAAGVTMASGGHVLDPIALNDVIELLDAQHFRLLGRSADMVNIAGRRSSLAYLNHQLGTIPGVHDGAFFMPAGNGSDVARLMAFVVAPGLRREDLLAALRQRVDPAFLPRPLVVVDALPRNATGKLPRAELAALAASLPPSKLREAVTDAR</sequence>
<name>E6PKU9_9ZZZZ</name>
<gene>
    <name evidence="3" type="ORF">CARN2_1813</name>
</gene>
<dbReference type="GO" id="GO:0031956">
    <property type="term" value="F:medium-chain fatty acid-CoA ligase activity"/>
    <property type="evidence" value="ECO:0007669"/>
    <property type="project" value="TreeGrafter"/>
</dbReference>
<comment type="similarity">
    <text evidence="1">Belongs to the ATP-dependent AMP-binding enzyme family.</text>
</comment>
<dbReference type="PANTHER" id="PTHR43201">
    <property type="entry name" value="ACYL-COA SYNTHETASE"/>
    <property type="match status" value="1"/>
</dbReference>
<protein>
    <submittedName>
        <fullName evidence="3">Putative 4-coumarate--CoA ligase</fullName>
        <ecNumber evidence="3">6.2.1.12</ecNumber>
    </submittedName>
</protein>
<dbReference type="InterPro" id="IPR042099">
    <property type="entry name" value="ANL_N_sf"/>
</dbReference>
<organism evidence="3">
    <name type="scientific">mine drainage metagenome</name>
    <dbReference type="NCBI Taxonomy" id="410659"/>
    <lineage>
        <taxon>unclassified sequences</taxon>
        <taxon>metagenomes</taxon>
        <taxon>ecological metagenomes</taxon>
    </lineage>
</organism>
<feature type="domain" description="AMP-dependent synthetase/ligase" evidence="2">
    <location>
        <begin position="114"/>
        <end position="289"/>
    </location>
</feature>
<dbReference type="Pfam" id="PF00501">
    <property type="entry name" value="AMP-binding"/>
    <property type="match status" value="1"/>
</dbReference>
<dbReference type="EMBL" id="CABM01000008">
    <property type="protein sequence ID" value="CBH95550.1"/>
    <property type="molecule type" value="Genomic_DNA"/>
</dbReference>
<dbReference type="SUPFAM" id="SSF56801">
    <property type="entry name" value="Acetyl-CoA synthetase-like"/>
    <property type="match status" value="1"/>
</dbReference>
<dbReference type="GO" id="GO:0016207">
    <property type="term" value="F:4-coumarate-CoA ligase activity"/>
    <property type="evidence" value="ECO:0007669"/>
    <property type="project" value="UniProtKB-EC"/>
</dbReference>
<dbReference type="InterPro" id="IPR000873">
    <property type="entry name" value="AMP-dep_synth/lig_dom"/>
</dbReference>
<dbReference type="EC" id="6.2.1.12" evidence="3"/>
<evidence type="ECO:0000259" key="2">
    <source>
        <dbReference type="Pfam" id="PF00501"/>
    </source>
</evidence>
<dbReference type="GO" id="GO:0006631">
    <property type="term" value="P:fatty acid metabolic process"/>
    <property type="evidence" value="ECO:0007669"/>
    <property type="project" value="TreeGrafter"/>
</dbReference>
<keyword evidence="3" id="KW-0436">Ligase</keyword>
<dbReference type="InterPro" id="IPR045851">
    <property type="entry name" value="AMP-bd_C_sf"/>
</dbReference>